<dbReference type="InterPro" id="IPR025562">
    <property type="entry name" value="Tae4"/>
</dbReference>
<dbReference type="RefSeq" id="WP_074610471.1">
    <property type="nucleotide sequence ID" value="NZ_FNGY01000007.1"/>
</dbReference>
<reference evidence="2" key="1">
    <citation type="submission" date="2016-10" db="EMBL/GenBank/DDBJ databases">
        <authorList>
            <person name="Varghese N."/>
            <person name="Submissions S."/>
        </authorList>
    </citation>
    <scope>NUCLEOTIDE SEQUENCE [LARGE SCALE GENOMIC DNA]</scope>
    <source>
        <strain evidence="2">DSM 19110</strain>
    </source>
</reference>
<dbReference type="EMBL" id="FNGY01000007">
    <property type="protein sequence ID" value="SDN38740.1"/>
    <property type="molecule type" value="Genomic_DNA"/>
</dbReference>
<name>A0A1H0AZ66_9SPHI</name>
<evidence type="ECO:0000313" key="1">
    <source>
        <dbReference type="EMBL" id="SDN38740.1"/>
    </source>
</evidence>
<protein>
    <submittedName>
        <fullName evidence="1">Type VI secretion system (T6SS), amidase effector protein 4</fullName>
    </submittedName>
</protein>
<keyword evidence="2" id="KW-1185">Reference proteome</keyword>
<evidence type="ECO:0000313" key="2">
    <source>
        <dbReference type="Proteomes" id="UP000183200"/>
    </source>
</evidence>
<dbReference type="Gene3D" id="3.90.1720.70">
    <property type="match status" value="2"/>
</dbReference>
<dbReference type="Proteomes" id="UP000183200">
    <property type="component" value="Unassembled WGS sequence"/>
</dbReference>
<dbReference type="Pfam" id="PF14113">
    <property type="entry name" value="Tae4"/>
    <property type="match status" value="1"/>
</dbReference>
<sequence>MGISLPPFSELRVNYPVIEHQALLSSIGGGVNSVLMDNGCVIRMSKAFNYLGDPPIPFDQWPTPSWKVIPKSINFDELRKAKIQRDNLHSIPRTYKYVNTFETTYGADKKRYCFRVNEFFDYMNHKYKQPDHKILLEPRQTMLTVGQISQLKRTIYGKTGIICFKAKFGADRPGSAASGHFTLWDGNVCLYGDYFQDTRTYAIYFWTC</sequence>
<proteinExistence type="predicted"/>
<accession>A0A1H0AZ66</accession>
<organism evidence="1 2">
    <name type="scientific">Pedobacter steynii</name>
    <dbReference type="NCBI Taxonomy" id="430522"/>
    <lineage>
        <taxon>Bacteria</taxon>
        <taxon>Pseudomonadati</taxon>
        <taxon>Bacteroidota</taxon>
        <taxon>Sphingobacteriia</taxon>
        <taxon>Sphingobacteriales</taxon>
        <taxon>Sphingobacteriaceae</taxon>
        <taxon>Pedobacter</taxon>
    </lineage>
</organism>
<dbReference type="AlphaFoldDB" id="A0A1H0AZ66"/>
<gene>
    <name evidence="1" type="ORF">SAMN05421820_107254</name>
</gene>
<dbReference type="OrthoDB" id="8480759at2"/>